<accession>A0A1V0U1S3</accession>
<protein>
    <recommendedName>
        <fullName evidence="2">Thiaminase-2/PQQC domain-containing protein</fullName>
    </recommendedName>
</protein>
<dbReference type="SUPFAM" id="SSF48613">
    <property type="entry name" value="Heme oxygenase-like"/>
    <property type="match status" value="1"/>
</dbReference>
<feature type="domain" description="Thiaminase-2/PQQC" evidence="2">
    <location>
        <begin position="121"/>
        <end position="237"/>
    </location>
</feature>
<dbReference type="Pfam" id="PF03070">
    <property type="entry name" value="TENA_THI-4"/>
    <property type="match status" value="1"/>
</dbReference>
<dbReference type="AlphaFoldDB" id="A0A1V0U1S3"/>
<name>A0A1V0U1S3_9ACTN</name>
<keyword evidence="4" id="KW-1185">Reference proteome</keyword>
<comment type="pathway">
    <text evidence="1">Cofactor biosynthesis; thiamine diphosphate biosynthesis.</text>
</comment>
<sequence length="346" mass="39152">MTAPTTDRVDIQNAQARIEHPRLRHCTFKWVSDDSPMLMIVGKEYFEITEDFGTREQFLTIKRYFDGRHSIAQIAERAGVDEDSVRQIAETFDELGLLYRTRPMASVPAKAFIEQIEASCDMWGRQIGFHNLFAGLESGDLRGEVFMGMILETYHYVKAAPKHIATAIAHCDDERLVPLLSRYFTEEYNHAGMLLQSLKKMGVPKEHIKSAHPVIGTWSLINNLCEIARQDTLSYIACTTLFEARADDFEEGTESLRRAARTAGYPEACAEPLITHMRIDVEAGHVGLLDEAVGILGDIPAANAHKAVNNLHDLKHSYDQFHDGIVQYYSDIANYIPRIKVDYFSL</sequence>
<reference evidence="3 4" key="1">
    <citation type="submission" date="2017-04" db="EMBL/GenBank/DDBJ databases">
        <title>Complete Genome Sequence of Streptomyces gilvosporeus F607, a Capable Producer of Natamycin.</title>
        <authorList>
            <person name="Zong G."/>
            <person name="Zhong C."/>
            <person name="Fu J."/>
            <person name="Qin R."/>
            <person name="Cao G."/>
        </authorList>
    </citation>
    <scope>NUCLEOTIDE SEQUENCE [LARGE SCALE GENOMIC DNA]</scope>
    <source>
        <strain evidence="3 4">F607</strain>
    </source>
</reference>
<dbReference type="Gene3D" id="1.20.910.10">
    <property type="entry name" value="Heme oxygenase-like"/>
    <property type="match status" value="1"/>
</dbReference>
<evidence type="ECO:0000313" key="3">
    <source>
        <dbReference type="EMBL" id="ARF59101.1"/>
    </source>
</evidence>
<gene>
    <name evidence="3" type="ORF">B1H19_37380</name>
</gene>
<dbReference type="InterPro" id="IPR004305">
    <property type="entry name" value="Thiaminase-2/PQQC"/>
</dbReference>
<dbReference type="InterPro" id="IPR016084">
    <property type="entry name" value="Haem_Oase-like_multi-hlx"/>
</dbReference>
<proteinExistence type="predicted"/>
<dbReference type="OrthoDB" id="6735070at2"/>
<dbReference type="KEGG" id="sgv:B1H19_37380"/>
<evidence type="ECO:0000256" key="1">
    <source>
        <dbReference type="ARBA" id="ARBA00004948"/>
    </source>
</evidence>
<dbReference type="STRING" id="553510.B1H19_37380"/>
<evidence type="ECO:0000313" key="4">
    <source>
        <dbReference type="Proteomes" id="UP000192726"/>
    </source>
</evidence>
<dbReference type="Proteomes" id="UP000192726">
    <property type="component" value="Chromosome"/>
</dbReference>
<evidence type="ECO:0000259" key="2">
    <source>
        <dbReference type="Pfam" id="PF03070"/>
    </source>
</evidence>
<dbReference type="EMBL" id="CP020569">
    <property type="protein sequence ID" value="ARF59101.1"/>
    <property type="molecule type" value="Genomic_DNA"/>
</dbReference>
<organism evidence="3 4">
    <name type="scientific">Streptomyces gilvosporeus</name>
    <dbReference type="NCBI Taxonomy" id="553510"/>
    <lineage>
        <taxon>Bacteria</taxon>
        <taxon>Bacillati</taxon>
        <taxon>Actinomycetota</taxon>
        <taxon>Actinomycetes</taxon>
        <taxon>Kitasatosporales</taxon>
        <taxon>Streptomycetaceae</taxon>
        <taxon>Streptomyces</taxon>
    </lineage>
</organism>